<reference evidence="2" key="1">
    <citation type="journal article" date="2019" name="Int. J. Syst. Evol. Microbiol.">
        <title>The Global Catalogue of Microorganisms (GCM) 10K type strain sequencing project: providing services to taxonomists for standard genome sequencing and annotation.</title>
        <authorList>
            <consortium name="The Broad Institute Genomics Platform"/>
            <consortium name="The Broad Institute Genome Sequencing Center for Infectious Disease"/>
            <person name="Wu L."/>
            <person name="Ma J."/>
        </authorList>
    </citation>
    <scope>NUCLEOTIDE SEQUENCE [LARGE SCALE GENOMIC DNA]</scope>
    <source>
        <strain evidence="2">JCM 31404</strain>
    </source>
</reference>
<sequence length="120" mass="13130">MVHLTQSTPGSHPAEQLLLGIIFVQAEFVSDLAVTQIQTHEIQARHPLPQGLVVTSEDGARQVIKLPLAIQTAISLSESLGVVPALLDHVWCVAMRAVHAIRPTEFPHDLEAFFVVQELN</sequence>
<proteinExistence type="predicted"/>
<accession>A0ABQ2S063</accession>
<dbReference type="Proteomes" id="UP000634308">
    <property type="component" value="Unassembled WGS sequence"/>
</dbReference>
<comment type="caution">
    <text evidence="1">The sequence shown here is derived from an EMBL/GenBank/DDBJ whole genome shotgun (WGS) entry which is preliminary data.</text>
</comment>
<dbReference type="EMBL" id="BMQM01000054">
    <property type="protein sequence ID" value="GGR75215.1"/>
    <property type="molecule type" value="Genomic_DNA"/>
</dbReference>
<evidence type="ECO:0000313" key="1">
    <source>
        <dbReference type="EMBL" id="GGR75215.1"/>
    </source>
</evidence>
<gene>
    <name evidence="1" type="ORF">GCM10008959_40410</name>
</gene>
<keyword evidence="2" id="KW-1185">Reference proteome</keyword>
<evidence type="ECO:0000313" key="2">
    <source>
        <dbReference type="Proteomes" id="UP000634308"/>
    </source>
</evidence>
<protein>
    <submittedName>
        <fullName evidence="1">Uncharacterized protein</fullName>
    </submittedName>
</protein>
<organism evidence="1 2">
    <name type="scientific">Deinococcus seoulensis</name>
    <dbReference type="NCBI Taxonomy" id="1837379"/>
    <lineage>
        <taxon>Bacteria</taxon>
        <taxon>Thermotogati</taxon>
        <taxon>Deinococcota</taxon>
        <taxon>Deinococci</taxon>
        <taxon>Deinococcales</taxon>
        <taxon>Deinococcaceae</taxon>
        <taxon>Deinococcus</taxon>
    </lineage>
</organism>
<name>A0ABQ2S063_9DEIO</name>